<dbReference type="SUPFAM" id="SSF55729">
    <property type="entry name" value="Acyl-CoA N-acyltransferases (Nat)"/>
    <property type="match status" value="1"/>
</dbReference>
<proteinExistence type="predicted"/>
<dbReference type="CDD" id="cd04301">
    <property type="entry name" value="NAT_SF"/>
    <property type="match status" value="1"/>
</dbReference>
<dbReference type="PANTHER" id="PTHR43877:SF1">
    <property type="entry name" value="ACETYLTRANSFERASE"/>
    <property type="match status" value="1"/>
</dbReference>
<dbReference type="AlphaFoldDB" id="A0A2U2HGA5"/>
<accession>A0A2U2HGA5</accession>
<dbReference type="InterPro" id="IPR016181">
    <property type="entry name" value="Acyl_CoA_acyltransferase"/>
</dbReference>
<dbReference type="PANTHER" id="PTHR43877">
    <property type="entry name" value="AMINOALKYLPHOSPHONATE N-ACETYLTRANSFERASE-RELATED-RELATED"/>
    <property type="match status" value="1"/>
</dbReference>
<gene>
    <name evidence="4" type="ORF">C7C56_020380</name>
</gene>
<dbReference type="InterPro" id="IPR000182">
    <property type="entry name" value="GNAT_dom"/>
</dbReference>
<protein>
    <submittedName>
        <fullName evidence="4">N-acetyltransferase</fullName>
    </submittedName>
</protein>
<dbReference type="PROSITE" id="PS51186">
    <property type="entry name" value="GNAT"/>
    <property type="match status" value="1"/>
</dbReference>
<dbReference type="EMBL" id="PXWF02000274">
    <property type="protein sequence ID" value="PWF43963.1"/>
    <property type="molecule type" value="Genomic_DNA"/>
</dbReference>
<dbReference type="Gene3D" id="3.40.630.30">
    <property type="match status" value="1"/>
</dbReference>
<keyword evidence="5" id="KW-1185">Reference proteome</keyword>
<name>A0A2U2HGA5_9BURK</name>
<evidence type="ECO:0000313" key="4">
    <source>
        <dbReference type="EMBL" id="PWF43963.1"/>
    </source>
</evidence>
<sequence length="155" mass="17792">MEVRELLEADVELVCRHREEMFRDAGRSEEVLQAMTQHFRDWLRPHLRDRTYFGFVACENGQPIAGIGLMLIDWPPHPSHPTSDKRGYVLNVYVEPEHRRRGLARELMRLADLEFAKRGVHFAILHATEKGRGMYAGLGWSGTTEMSKAVPAVPI</sequence>
<dbReference type="GO" id="GO:0016747">
    <property type="term" value="F:acyltransferase activity, transferring groups other than amino-acyl groups"/>
    <property type="evidence" value="ECO:0007669"/>
    <property type="project" value="InterPro"/>
</dbReference>
<evidence type="ECO:0000256" key="2">
    <source>
        <dbReference type="ARBA" id="ARBA00023315"/>
    </source>
</evidence>
<dbReference type="Proteomes" id="UP000241421">
    <property type="component" value="Unassembled WGS sequence"/>
</dbReference>
<feature type="domain" description="N-acetyltransferase" evidence="3">
    <location>
        <begin position="1"/>
        <end position="155"/>
    </location>
</feature>
<keyword evidence="1 4" id="KW-0808">Transferase</keyword>
<dbReference type="OrthoDB" id="9799296at2"/>
<dbReference type="RefSeq" id="WP_106759199.1">
    <property type="nucleotide sequence ID" value="NZ_PXWF02000274.1"/>
</dbReference>
<evidence type="ECO:0000256" key="1">
    <source>
        <dbReference type="ARBA" id="ARBA00022679"/>
    </source>
</evidence>
<evidence type="ECO:0000313" key="5">
    <source>
        <dbReference type="Proteomes" id="UP000241421"/>
    </source>
</evidence>
<keyword evidence="2" id="KW-0012">Acyltransferase</keyword>
<dbReference type="InterPro" id="IPR050832">
    <property type="entry name" value="Bact_Acetyltransf"/>
</dbReference>
<evidence type="ECO:0000259" key="3">
    <source>
        <dbReference type="PROSITE" id="PS51186"/>
    </source>
</evidence>
<dbReference type="Pfam" id="PF00583">
    <property type="entry name" value="Acetyltransf_1"/>
    <property type="match status" value="1"/>
</dbReference>
<comment type="caution">
    <text evidence="4">The sequence shown here is derived from an EMBL/GenBank/DDBJ whole genome shotgun (WGS) entry which is preliminary data.</text>
</comment>
<organism evidence="4 5">
    <name type="scientific">Massilia glaciei</name>
    <dbReference type="NCBI Taxonomy" id="1524097"/>
    <lineage>
        <taxon>Bacteria</taxon>
        <taxon>Pseudomonadati</taxon>
        <taxon>Pseudomonadota</taxon>
        <taxon>Betaproteobacteria</taxon>
        <taxon>Burkholderiales</taxon>
        <taxon>Oxalobacteraceae</taxon>
        <taxon>Telluria group</taxon>
        <taxon>Massilia</taxon>
    </lineage>
</organism>
<reference evidence="4 5" key="1">
    <citation type="submission" date="2018-04" db="EMBL/GenBank/DDBJ databases">
        <title>Massilia violaceinigra sp. nov., a novel purple-pigmented bacterium isolated from Tianshan glacier, Xinjiang, China.</title>
        <authorList>
            <person name="Wang H."/>
        </authorList>
    </citation>
    <scope>NUCLEOTIDE SEQUENCE [LARGE SCALE GENOMIC DNA]</scope>
    <source>
        <strain evidence="4 5">B448-2</strain>
    </source>
</reference>